<dbReference type="AlphaFoldDB" id="A0A9W6F4Z0"/>
<evidence type="ECO:0000313" key="2">
    <source>
        <dbReference type="Proteomes" id="UP001165080"/>
    </source>
</evidence>
<proteinExistence type="predicted"/>
<dbReference type="Proteomes" id="UP001165080">
    <property type="component" value="Unassembled WGS sequence"/>
</dbReference>
<dbReference type="GO" id="GO:0005759">
    <property type="term" value="C:mitochondrial matrix"/>
    <property type="evidence" value="ECO:0007669"/>
    <property type="project" value="TreeGrafter"/>
</dbReference>
<organism evidence="1 2">
    <name type="scientific">Pleodorina starrii</name>
    <dbReference type="NCBI Taxonomy" id="330485"/>
    <lineage>
        <taxon>Eukaryota</taxon>
        <taxon>Viridiplantae</taxon>
        <taxon>Chlorophyta</taxon>
        <taxon>core chlorophytes</taxon>
        <taxon>Chlorophyceae</taxon>
        <taxon>CS clade</taxon>
        <taxon>Chlamydomonadales</taxon>
        <taxon>Volvocaceae</taxon>
        <taxon>Pleodorina</taxon>
    </lineage>
</organism>
<dbReference type="InterPro" id="IPR050870">
    <property type="entry name" value="FAST_kinase"/>
</dbReference>
<gene>
    <name evidence="1" type="primary">PLEST002936</name>
    <name evidence="1" type="ORF">PLESTB_001053100</name>
</gene>
<keyword evidence="2" id="KW-1185">Reference proteome</keyword>
<dbReference type="PANTHER" id="PTHR21228:SF40">
    <property type="entry name" value="LD45607P"/>
    <property type="match status" value="1"/>
</dbReference>
<dbReference type="OrthoDB" id="533340at2759"/>
<protein>
    <submittedName>
        <fullName evidence="1">Uncharacterized protein</fullName>
    </submittedName>
</protein>
<reference evidence="1 2" key="1">
    <citation type="journal article" date="2023" name="Commun. Biol.">
        <title>Reorganization of the ancestral sex-determining regions during the evolution of trioecy in Pleodorina starrii.</title>
        <authorList>
            <person name="Takahashi K."/>
            <person name="Suzuki S."/>
            <person name="Kawai-Toyooka H."/>
            <person name="Yamamoto K."/>
            <person name="Hamaji T."/>
            <person name="Ootsuki R."/>
            <person name="Yamaguchi H."/>
            <person name="Kawachi M."/>
            <person name="Higashiyama T."/>
            <person name="Nozaki H."/>
        </authorList>
    </citation>
    <scope>NUCLEOTIDE SEQUENCE [LARGE SCALE GENOMIC DNA]</scope>
    <source>
        <strain evidence="1 2">NIES-4479</strain>
    </source>
</reference>
<dbReference type="GO" id="GO:0003723">
    <property type="term" value="F:RNA binding"/>
    <property type="evidence" value="ECO:0007669"/>
    <property type="project" value="TreeGrafter"/>
</dbReference>
<dbReference type="GO" id="GO:0000963">
    <property type="term" value="P:mitochondrial RNA processing"/>
    <property type="evidence" value="ECO:0007669"/>
    <property type="project" value="TreeGrafter"/>
</dbReference>
<dbReference type="GO" id="GO:0044528">
    <property type="term" value="P:regulation of mitochondrial mRNA stability"/>
    <property type="evidence" value="ECO:0007669"/>
    <property type="project" value="TreeGrafter"/>
</dbReference>
<dbReference type="PANTHER" id="PTHR21228">
    <property type="entry name" value="FAST LEU-RICH DOMAIN-CONTAINING"/>
    <property type="match status" value="1"/>
</dbReference>
<dbReference type="GO" id="GO:0009507">
    <property type="term" value="C:chloroplast"/>
    <property type="evidence" value="ECO:0007669"/>
    <property type="project" value="GOC"/>
</dbReference>
<sequence>MALALLGRRQGRSLLRSLAVVETYLASGGISRPNIEDLDVGPDVCSTSQQHPSPIAGWLRTHPVRFYAINNEPTIKYVPVPEPEYEDFSGEPTTYLQLLGAIGKARSLKRLQHLLTTHGDRFDSVHVAAAVARLPRLIKYRPADMVDRSDAVLVPTPGLPRLRRKHGAQPKQTHLAEGARLAAQLDALLPSHVHNFFPRQAACTIWAFGELRRRGVVERMDSLPDVLLAVTKGKFEPLRVHGHGVDFAQLLQGLAKLGFGDMALLEQLVPLLQERLGSMQQHELQMCAWSLASLGYHSPAVFNAIANQLLRTGTAFLLPSGCSSAFWAYAKAGVAGRVDLFGNLAGSMLGQATLLAPQDAATTLWACSRLGYHNAQLVNALCDAMVRSLATCSDWEVSSVVESLAVLGHQHSALMEAVATAILAEPVIGAHPTCIARVLFGYGKLGCRAPRDLELAAVLAAALVPQLPMVREDTLAMACNGLRMFGFKNEVVLAALASRAERLLPDSSEAHLLPVLRLLSCAGYSHYQLAVASARHLQSVILPSSQSRSAAGAVELLFLCARQGVEDPSAAEELLAFSAAREQELRPVDAARLLVVGQVNNRKEELLSRMADVVAQHADELDTDTAAAALRSAQLLGRQDVAAALSMQLQQPISQSPPAGKVAVAAV</sequence>
<name>A0A9W6F4Z0_9CHLO</name>
<evidence type="ECO:0000313" key="1">
    <source>
        <dbReference type="EMBL" id="GLC55995.1"/>
    </source>
</evidence>
<dbReference type="EMBL" id="BRXU01000014">
    <property type="protein sequence ID" value="GLC55995.1"/>
    <property type="molecule type" value="Genomic_DNA"/>
</dbReference>
<dbReference type="GO" id="GO:0035770">
    <property type="term" value="C:ribonucleoprotein granule"/>
    <property type="evidence" value="ECO:0007669"/>
    <property type="project" value="TreeGrafter"/>
</dbReference>
<comment type="caution">
    <text evidence="1">The sequence shown here is derived from an EMBL/GenBank/DDBJ whole genome shotgun (WGS) entry which is preliminary data.</text>
</comment>
<accession>A0A9W6F4Z0</accession>
<dbReference type="GO" id="GO:1901259">
    <property type="term" value="P:chloroplast rRNA processing"/>
    <property type="evidence" value="ECO:0007669"/>
    <property type="project" value="TreeGrafter"/>
</dbReference>